<accession>A0A1M4VMP5</accession>
<dbReference type="InterPro" id="IPR013783">
    <property type="entry name" value="Ig-like_fold"/>
</dbReference>
<dbReference type="Pfam" id="PF13229">
    <property type="entry name" value="Beta_helix"/>
    <property type="match status" value="1"/>
</dbReference>
<gene>
    <name evidence="3" type="ORF">SAMN05444008_102317</name>
</gene>
<dbReference type="Pfam" id="PF18962">
    <property type="entry name" value="Por_Secre_tail"/>
    <property type="match status" value="1"/>
</dbReference>
<organism evidence="3 4">
    <name type="scientific">Cnuella takakiae</name>
    <dbReference type="NCBI Taxonomy" id="1302690"/>
    <lineage>
        <taxon>Bacteria</taxon>
        <taxon>Pseudomonadati</taxon>
        <taxon>Bacteroidota</taxon>
        <taxon>Chitinophagia</taxon>
        <taxon>Chitinophagales</taxon>
        <taxon>Chitinophagaceae</taxon>
        <taxon>Cnuella</taxon>
    </lineage>
</organism>
<dbReference type="InterPro" id="IPR039448">
    <property type="entry name" value="Beta_helix"/>
</dbReference>
<dbReference type="SMART" id="SM00089">
    <property type="entry name" value="PKD"/>
    <property type="match status" value="5"/>
</dbReference>
<dbReference type="InterPro" id="IPR012334">
    <property type="entry name" value="Pectin_lyas_fold"/>
</dbReference>
<evidence type="ECO:0000256" key="1">
    <source>
        <dbReference type="SAM" id="SignalP"/>
    </source>
</evidence>
<dbReference type="Pfam" id="PF17957">
    <property type="entry name" value="Big_7"/>
    <property type="match status" value="6"/>
</dbReference>
<dbReference type="EMBL" id="FQUO01000002">
    <property type="protein sequence ID" value="SHE70178.1"/>
    <property type="molecule type" value="Genomic_DNA"/>
</dbReference>
<feature type="domain" description="PKD/Chitinase" evidence="2">
    <location>
        <begin position="866"/>
        <end position="956"/>
    </location>
</feature>
<evidence type="ECO:0000313" key="4">
    <source>
        <dbReference type="Proteomes" id="UP000184368"/>
    </source>
</evidence>
<feature type="domain" description="PKD/Chitinase" evidence="2">
    <location>
        <begin position="682"/>
        <end position="774"/>
    </location>
</feature>
<reference evidence="3 4" key="1">
    <citation type="submission" date="2016-11" db="EMBL/GenBank/DDBJ databases">
        <authorList>
            <person name="Jaros S."/>
            <person name="Januszkiewicz K."/>
            <person name="Wedrychowicz H."/>
        </authorList>
    </citation>
    <scope>NUCLEOTIDE SEQUENCE [LARGE SCALE GENOMIC DNA]</scope>
    <source>
        <strain evidence="3 4">DSM 26897</strain>
    </source>
</reference>
<keyword evidence="4" id="KW-1185">Reference proteome</keyword>
<dbReference type="PANTHER" id="PTHR36453:SF1">
    <property type="entry name" value="RIGHT HANDED BETA HELIX DOMAIN-CONTAINING PROTEIN"/>
    <property type="match status" value="1"/>
</dbReference>
<protein>
    <submittedName>
        <fullName evidence="3">Por secretion system C-terminal sorting domain-containing protein</fullName>
    </submittedName>
</protein>
<dbReference type="SMART" id="SM00710">
    <property type="entry name" value="PbH1"/>
    <property type="match status" value="6"/>
</dbReference>
<evidence type="ECO:0000313" key="3">
    <source>
        <dbReference type="EMBL" id="SHE70178.1"/>
    </source>
</evidence>
<dbReference type="STRING" id="1302690.BUE76_12130"/>
<dbReference type="InterPro" id="IPR022441">
    <property type="entry name" value="Para_beta_helix_rpt-2"/>
</dbReference>
<feature type="signal peptide" evidence="1">
    <location>
        <begin position="1"/>
        <end position="38"/>
    </location>
</feature>
<dbReference type="InterPro" id="IPR006626">
    <property type="entry name" value="PbH1"/>
</dbReference>
<feature type="domain" description="PKD/Chitinase" evidence="2">
    <location>
        <begin position="1139"/>
        <end position="1229"/>
    </location>
</feature>
<dbReference type="NCBIfam" id="TIGR04183">
    <property type="entry name" value="Por_Secre_tail"/>
    <property type="match status" value="1"/>
</dbReference>
<feature type="domain" description="PKD/Chitinase" evidence="2">
    <location>
        <begin position="782"/>
        <end position="865"/>
    </location>
</feature>
<dbReference type="Gene3D" id="2.60.40.10">
    <property type="entry name" value="Immunoglobulins"/>
    <property type="match status" value="6"/>
</dbReference>
<evidence type="ECO:0000259" key="2">
    <source>
        <dbReference type="SMART" id="SM00089"/>
    </source>
</evidence>
<proteinExistence type="predicted"/>
<dbReference type="InterPro" id="IPR022409">
    <property type="entry name" value="PKD/Chitinase_dom"/>
</dbReference>
<dbReference type="PANTHER" id="PTHR36453">
    <property type="entry name" value="SECRETED PROTEIN-RELATED"/>
    <property type="match status" value="1"/>
</dbReference>
<name>A0A1M4VMP5_9BACT</name>
<keyword evidence="1" id="KW-0732">Signal</keyword>
<feature type="chain" id="PRO_5013381889" evidence="1">
    <location>
        <begin position="39"/>
        <end position="1330"/>
    </location>
</feature>
<dbReference type="InterPro" id="IPR026444">
    <property type="entry name" value="Secre_tail"/>
</dbReference>
<dbReference type="NCBIfam" id="TIGR03804">
    <property type="entry name" value="para_beta_helix"/>
    <property type="match status" value="1"/>
</dbReference>
<dbReference type="Proteomes" id="UP000184368">
    <property type="component" value="Unassembled WGS sequence"/>
</dbReference>
<dbReference type="SUPFAM" id="SSF51126">
    <property type="entry name" value="Pectin lyase-like"/>
    <property type="match status" value="2"/>
</dbReference>
<dbReference type="Gene3D" id="2.160.20.10">
    <property type="entry name" value="Single-stranded right-handed beta-helix, Pectin lyase-like"/>
    <property type="match status" value="3"/>
</dbReference>
<dbReference type="InterPro" id="IPR011050">
    <property type="entry name" value="Pectin_lyase_fold/virulence"/>
</dbReference>
<feature type="domain" description="PKD/Chitinase" evidence="2">
    <location>
        <begin position="964"/>
        <end position="1045"/>
    </location>
</feature>
<sequence>MLSYFTLLTNLFRCTQSYPMKTILLAAILAFCASMANATNYYFAANGDDARTATQASSPATPWRSLTKLNAIVPTLKPGDSVLFRRGDTFYGSVKVTVSGTATAPLVFGAYGSGAKPVINAFKKLTSWTSKGNGLYEATDAALGSRINVVSINGTNQPIGRWPNADELNKGYLSFETIGTKTITDNELSSAINWTGAELVIRSSHWTIDKTPITAHTGTTLTYNTGVTYTPEEGFGYFIQNDVRTLDQVGEWAYNAATKKITVFLGSKTPAAFDIQVGNTADAFAIYDDNYIKIQNLSIEGGNENGIDIYSSDHIFIQDCNIRFCGQNGIWASISTNLVIENNSITACNSNGIMMPGRIQFATIRNNDISKSGVIAGMGQNGTNNECGIRILADNALIEYNTIDSSGYAGIRFDGDDLVIKNNLITNFAFIKDDVGGIYSSTTTTSHFGRKIQNNIILDGIGAKEGTTFKTTQQASGIYLDDNVTGVDLIGNTVARCGKNGIYLHNNQNINLFNNTCFDNSNQVLINHDNAVMLPIRNVNLKGNIFFSKESKQQVAQFNSKTTDIASFGAMDSNYYLRPVDDNITIQAVANLYTTSSITSKYNLAQWKAAYGFDRNSSKSPYFYPIAANTDSLYFFAFNASKSDLSQSLPGMYADATGKTFNGNIVLKAYTSAVLMKIGEVVTLPTVSLISPVSGNAFDAPAAIRITGSASDPDGIKRMEFYNGTTLIGADSIAPFEFTWNGVAAGNYSISVKAIDNKGQFASSATSDIRVVVSNPLISLVNPLMHAAYDAPANITVTANATDSDGVAKVEFYTGTTLLHTDTVAPYEFLWKNLTPGSYAVWAKATDIKGFTTCTAVNSINVINSNPTINLTGPALGSTFDAPAAVTITANAIDADGIAYVAFYNGGFLLGMDSTAPYTFTQTKLQPGNYSFYALAADVKGYTTNSDTTQVKIVDSSPSISLLNPAVPLTVDAPAAIQISANATDTDGIAKVEFYDGSSLIGTDSLAPFEMSYADLAPGTYNISAKAYDVKGYSTSTNAVVCTVVDSSPSIVLTSPIASNTYAAPASIRVTANASDADGIKLVEFYRGTTLMATDSIAPFEFNWSGVAGGTYTISAKAIDVKGYTSISNAETIVVAGDKPVVTLTSPVANSTFTAPGTVLLTASASDADGIAKVEFYRGSTLIVIEKIAPFSWKWTNVPAGIYVITAKAYDNKGNVSTSTATTITVKATTTSIGEQFNRAAVTETLVETKSFTLYPNPATSRLTVQFGQQMNMQNMLLSVTATDGRRMMEQKVTLSGTSLPVDIAQLPSGAYILTLQGAGEQFTLKFIKQ</sequence>